<evidence type="ECO:0000256" key="3">
    <source>
        <dbReference type="ARBA" id="ARBA00022989"/>
    </source>
</evidence>
<evidence type="ECO:0000256" key="5">
    <source>
        <dbReference type="SAM" id="MobiDB-lite"/>
    </source>
</evidence>
<keyword evidence="7" id="KW-0645">Protease</keyword>
<keyword evidence="3" id="KW-1133">Transmembrane helix</keyword>
<keyword evidence="6" id="KW-0732">Signal</keyword>
<comment type="subcellular location">
    <subcellularLocation>
        <location evidence="1">Membrane</location>
        <topology evidence="1">Single-pass membrane protein</topology>
    </subcellularLocation>
</comment>
<feature type="signal peptide" evidence="6">
    <location>
        <begin position="1"/>
        <end position="28"/>
    </location>
</feature>
<keyword evidence="4" id="KW-0472">Membrane</keyword>
<dbReference type="AlphaFoldDB" id="A0AAE4C9R7"/>
<evidence type="ECO:0000256" key="1">
    <source>
        <dbReference type="ARBA" id="ARBA00004167"/>
    </source>
</evidence>
<sequence length="461" mass="48625">MNSRGRTVRGLVAGAATLALLSGCVVVASGGFEDTPQRPGTPGDGLGRTGAPVSPDEANRTAENALTDVERYWAGAYPRLAGGAAFEPVRGGRHPYTRNDPPPACGDAAGEYQPNAYYCPADDYIAWDAEVLVPQLHQDFGALLTGVVLAHEYGHAVQTRLGVGRQPTVVLEQQADCYAGAWVGDVIGGRSATFAAPTARELDDTVAGILQLRDEPGTSATNPQAHGNAFDRIRAFQDGVEEGPARCAGYDAENLPITEVPFTTREEAATGGDLPYDQTIELLGEDVQEYWARAYPRVAGGAQWAPLRIEPFDGDAPRCEGRVPPPGAGSLDDQAFYCASGGYVAFDNTRLGPALHDRIGDNALGMLIGGLFAQAVQERRGRSSTDRDGRLATDCLAGTWTYDLLNRGTGSDVRLSPGDLDEAVTALLTLGRSDENAAAGAFDRIAEFRDGALEGIPACSE</sequence>
<dbReference type="Proteomes" id="UP001183643">
    <property type="component" value="Unassembled WGS sequence"/>
</dbReference>
<feature type="chain" id="PRO_5042136028" evidence="6">
    <location>
        <begin position="29"/>
        <end position="461"/>
    </location>
</feature>
<dbReference type="PANTHER" id="PTHR30168">
    <property type="entry name" value="PUTATIVE MEMBRANE PROTEIN YPFJ"/>
    <property type="match status" value="1"/>
</dbReference>
<comment type="caution">
    <text evidence="7">The sequence shown here is derived from an EMBL/GenBank/DDBJ whole genome shotgun (WGS) entry which is preliminary data.</text>
</comment>
<evidence type="ECO:0000256" key="2">
    <source>
        <dbReference type="ARBA" id="ARBA00022692"/>
    </source>
</evidence>
<protein>
    <submittedName>
        <fullName evidence="7">Metalloprotease</fullName>
    </submittedName>
</protein>
<keyword evidence="7" id="KW-0378">Hydrolase</keyword>
<organism evidence="7 8">
    <name type="scientific">Catenuloplanes atrovinosus</name>
    <dbReference type="NCBI Taxonomy" id="137266"/>
    <lineage>
        <taxon>Bacteria</taxon>
        <taxon>Bacillati</taxon>
        <taxon>Actinomycetota</taxon>
        <taxon>Actinomycetes</taxon>
        <taxon>Micromonosporales</taxon>
        <taxon>Micromonosporaceae</taxon>
        <taxon>Catenuloplanes</taxon>
    </lineage>
</organism>
<evidence type="ECO:0000313" key="7">
    <source>
        <dbReference type="EMBL" id="MDR7276836.1"/>
    </source>
</evidence>
<dbReference type="GO" id="GO:0016020">
    <property type="term" value="C:membrane"/>
    <property type="evidence" value="ECO:0007669"/>
    <property type="project" value="UniProtKB-SubCell"/>
</dbReference>
<dbReference type="PROSITE" id="PS51257">
    <property type="entry name" value="PROKAR_LIPOPROTEIN"/>
    <property type="match status" value="1"/>
</dbReference>
<dbReference type="RefSeq" id="WP_310369049.1">
    <property type="nucleotide sequence ID" value="NZ_JAVDYB010000001.1"/>
</dbReference>
<dbReference type="EMBL" id="JAVDYB010000001">
    <property type="protein sequence ID" value="MDR7276836.1"/>
    <property type="molecule type" value="Genomic_DNA"/>
</dbReference>
<evidence type="ECO:0000313" key="8">
    <source>
        <dbReference type="Proteomes" id="UP001183643"/>
    </source>
</evidence>
<keyword evidence="8" id="KW-1185">Reference proteome</keyword>
<accession>A0AAE4C9R7</accession>
<proteinExistence type="predicted"/>
<dbReference type="Pfam" id="PF04228">
    <property type="entry name" value="Zn_peptidase"/>
    <property type="match status" value="1"/>
</dbReference>
<dbReference type="SUPFAM" id="SSF55486">
    <property type="entry name" value="Metalloproteases ('zincins'), catalytic domain"/>
    <property type="match status" value="1"/>
</dbReference>
<dbReference type="PANTHER" id="PTHR30168:SF0">
    <property type="entry name" value="INNER MEMBRANE PROTEIN"/>
    <property type="match status" value="1"/>
</dbReference>
<name>A0AAE4C9R7_9ACTN</name>
<dbReference type="InterPro" id="IPR007343">
    <property type="entry name" value="Uncharacterised_pept_Zn_put"/>
</dbReference>
<evidence type="ECO:0000256" key="4">
    <source>
        <dbReference type="ARBA" id="ARBA00023136"/>
    </source>
</evidence>
<dbReference type="GO" id="GO:0008237">
    <property type="term" value="F:metallopeptidase activity"/>
    <property type="evidence" value="ECO:0007669"/>
    <property type="project" value="UniProtKB-KW"/>
</dbReference>
<gene>
    <name evidence="7" type="ORF">J2S41_003614</name>
</gene>
<keyword evidence="7" id="KW-0482">Metalloprotease</keyword>
<feature type="region of interest" description="Disordered" evidence="5">
    <location>
        <begin position="31"/>
        <end position="59"/>
    </location>
</feature>
<reference evidence="7" key="1">
    <citation type="submission" date="2023-07" db="EMBL/GenBank/DDBJ databases">
        <title>Sequencing the genomes of 1000 actinobacteria strains.</title>
        <authorList>
            <person name="Klenk H.-P."/>
        </authorList>
    </citation>
    <scope>NUCLEOTIDE SEQUENCE</scope>
    <source>
        <strain evidence="7">DSM 44707</strain>
    </source>
</reference>
<keyword evidence="2" id="KW-0812">Transmembrane</keyword>
<evidence type="ECO:0000256" key="6">
    <source>
        <dbReference type="SAM" id="SignalP"/>
    </source>
</evidence>